<evidence type="ECO:0000259" key="2">
    <source>
        <dbReference type="Pfam" id="PF01970"/>
    </source>
</evidence>
<dbReference type="PANTHER" id="PTHR35342">
    <property type="entry name" value="TRICARBOXYLIC TRANSPORT PROTEIN"/>
    <property type="match status" value="1"/>
</dbReference>
<protein>
    <submittedName>
        <fullName evidence="4">C4-dicarboxylate ABC transporter permease</fullName>
    </submittedName>
</protein>
<reference evidence="3 6" key="2">
    <citation type="submission" date="2019-04" db="EMBL/GenBank/DDBJ databases">
        <title>Isolation and culture of sulfate reducing bacteria from the cold seep of the South China Sea.</title>
        <authorList>
            <person name="Sun C."/>
            <person name="Liu R."/>
        </authorList>
    </citation>
    <scope>NUCLEOTIDE SEQUENCE [LARGE SCALE GENOMIC DNA]</scope>
    <source>
        <strain evidence="3 6">CS1</strain>
    </source>
</reference>
<dbReference type="RefSeq" id="WP_144234375.1">
    <property type="nucleotide sequence ID" value="NZ_CP039543.1"/>
</dbReference>
<feature type="transmembrane region" description="Helical" evidence="1">
    <location>
        <begin position="165"/>
        <end position="183"/>
    </location>
</feature>
<evidence type="ECO:0000313" key="5">
    <source>
        <dbReference type="Proteomes" id="UP000434052"/>
    </source>
</evidence>
<feature type="transmembrane region" description="Helical" evidence="1">
    <location>
        <begin position="411"/>
        <end position="440"/>
    </location>
</feature>
<dbReference type="PANTHER" id="PTHR35342:SF5">
    <property type="entry name" value="TRICARBOXYLIC TRANSPORT PROTEIN"/>
    <property type="match status" value="1"/>
</dbReference>
<dbReference type="OrthoDB" id="9781349at2"/>
<evidence type="ECO:0000313" key="4">
    <source>
        <dbReference type="EMBL" id="TVM36044.1"/>
    </source>
</evidence>
<keyword evidence="6" id="KW-1185">Reference proteome</keyword>
<feature type="domain" description="DUF112" evidence="2">
    <location>
        <begin position="17"/>
        <end position="436"/>
    </location>
</feature>
<dbReference type="EMBL" id="CP039543">
    <property type="protein sequence ID" value="QJT09840.1"/>
    <property type="molecule type" value="Genomic_DNA"/>
</dbReference>
<dbReference type="EMBL" id="QMIF01000002">
    <property type="protein sequence ID" value="TVM36044.1"/>
    <property type="molecule type" value="Genomic_DNA"/>
</dbReference>
<dbReference type="AlphaFoldDB" id="A0A6P1ZLR8"/>
<keyword evidence="1" id="KW-0812">Transmembrane</keyword>
<feature type="transmembrane region" description="Helical" evidence="1">
    <location>
        <begin position="105"/>
        <end position="127"/>
    </location>
</feature>
<feature type="transmembrane region" description="Helical" evidence="1">
    <location>
        <begin position="139"/>
        <end position="159"/>
    </location>
</feature>
<feature type="transmembrane region" description="Helical" evidence="1">
    <location>
        <begin position="461"/>
        <end position="487"/>
    </location>
</feature>
<feature type="transmembrane region" description="Helical" evidence="1">
    <location>
        <begin position="195"/>
        <end position="215"/>
    </location>
</feature>
<evidence type="ECO:0000256" key="1">
    <source>
        <dbReference type="SAM" id="Phobius"/>
    </source>
</evidence>
<sequence>MDFIPYLFACLTPMKIALMVGGAIGGILLGAAPGLSPTMAVALLVPFTFHMDPAEGLILLGAVYTAAVAGGSITAILINIPGAPANIATMFDGHTMAKKGKAEKALYLSCMSSGLGGIFGVVVLILFTPPIARMAMEFGPAELFWLAIFGVTVIAGLSSGTVVKGLYAGAFGLLLSCIGENPVYGVERFVFSDKLTGGIAIIPALIGLFAIPQIFTLVETIGQSLQRESFKAQKGVLREAIGELLRHPREWIMGSVVGSFIGAIPGAGGQVAGLIAYDQSKKMSKTPERYGTGISEGVISVESSNNATVGPAMIPLLTMGIPGSPTAAVLLGGLLIHGLFPGPDLFTKHADVAYTFIASMIVAQVAMVVFGIMISRYSHIVMNIPNIFMVAAVTVLCVYGSYSVQNSMDDVIIMFCLGLFMYLSSRNSFSPAPIVLGLILGPLAEDNFSRGKIIAQTGDGLASYFLSGGVNMIVIGLCALSIGWSIYSEYKLARNKATRLREEEQHAAATLSEA</sequence>
<keyword evidence="1" id="KW-1133">Transmembrane helix</keyword>
<dbReference type="InterPro" id="IPR002823">
    <property type="entry name" value="DUF112_TM"/>
</dbReference>
<keyword evidence="1" id="KW-0472">Membrane</keyword>
<dbReference type="Proteomes" id="UP000503251">
    <property type="component" value="Chromosome"/>
</dbReference>
<proteinExistence type="predicted"/>
<feature type="transmembrane region" description="Helical" evidence="1">
    <location>
        <begin position="251"/>
        <end position="277"/>
    </location>
</feature>
<evidence type="ECO:0000313" key="3">
    <source>
        <dbReference type="EMBL" id="QJT09840.1"/>
    </source>
</evidence>
<feature type="transmembrane region" description="Helical" evidence="1">
    <location>
        <begin position="16"/>
        <end position="45"/>
    </location>
</feature>
<feature type="transmembrane region" description="Helical" evidence="1">
    <location>
        <begin position="316"/>
        <end position="340"/>
    </location>
</feature>
<name>A0A6P1ZLR8_9BACT</name>
<reference evidence="4 5" key="1">
    <citation type="submission" date="2018-06" db="EMBL/GenBank/DDBJ databases">
        <title>Complete genome of Desulfovibrio marinus P48SEP.</title>
        <authorList>
            <person name="Crispim J.S."/>
            <person name="Vidigal P.M.P."/>
            <person name="Silva L.C.F."/>
            <person name="Araujo L.C."/>
            <person name="Laguardia C.N."/>
            <person name="Dias R.S."/>
            <person name="Sousa M.P."/>
            <person name="Paula S.O."/>
            <person name="Silva C."/>
        </authorList>
    </citation>
    <scope>NUCLEOTIDE SEQUENCE [LARGE SCALE GENOMIC DNA]</scope>
    <source>
        <strain evidence="4 5">P48SEP</strain>
    </source>
</reference>
<accession>A0A6P1ZLR8</accession>
<feature type="transmembrane region" description="Helical" evidence="1">
    <location>
        <begin position="57"/>
        <end position="80"/>
    </location>
</feature>
<feature type="transmembrane region" description="Helical" evidence="1">
    <location>
        <begin position="352"/>
        <end position="374"/>
    </location>
</feature>
<dbReference type="Proteomes" id="UP000434052">
    <property type="component" value="Unassembled WGS sequence"/>
</dbReference>
<evidence type="ECO:0000313" key="6">
    <source>
        <dbReference type="Proteomes" id="UP000503251"/>
    </source>
</evidence>
<dbReference type="Pfam" id="PF01970">
    <property type="entry name" value="TctA"/>
    <property type="match status" value="1"/>
</dbReference>
<gene>
    <name evidence="4" type="ORF">DQK91_05200</name>
    <name evidence="3" type="ORF">E8L03_13235</name>
</gene>
<organism evidence="4 5">
    <name type="scientific">Oceanidesulfovibrio marinus</name>
    <dbReference type="NCBI Taxonomy" id="370038"/>
    <lineage>
        <taxon>Bacteria</taxon>
        <taxon>Pseudomonadati</taxon>
        <taxon>Thermodesulfobacteriota</taxon>
        <taxon>Desulfovibrionia</taxon>
        <taxon>Desulfovibrionales</taxon>
        <taxon>Desulfovibrionaceae</taxon>
        <taxon>Oceanidesulfovibrio</taxon>
    </lineage>
</organism>
<feature type="transmembrane region" description="Helical" evidence="1">
    <location>
        <begin position="386"/>
        <end position="405"/>
    </location>
</feature>